<feature type="transmembrane region" description="Helical" evidence="10">
    <location>
        <begin position="431"/>
        <end position="455"/>
    </location>
</feature>
<evidence type="ECO:0000256" key="1">
    <source>
        <dbReference type="ARBA" id="ARBA00004141"/>
    </source>
</evidence>
<keyword evidence="3" id="KW-0813">Transport</keyword>
<reference evidence="11 12" key="1">
    <citation type="submission" date="2021-05" db="EMBL/GenBank/DDBJ databases">
        <title>Genome Assembly of Synthetic Allotetraploid Brassica napus Reveals Homoeologous Exchanges between Subgenomes.</title>
        <authorList>
            <person name="Davis J.T."/>
        </authorList>
    </citation>
    <scope>NUCLEOTIDE SEQUENCE [LARGE SCALE GENOMIC DNA]</scope>
    <source>
        <strain evidence="12">cv. Da-Ae</strain>
        <tissue evidence="11">Seedling</tissue>
    </source>
</reference>
<dbReference type="PANTHER" id="PTHR11629">
    <property type="entry name" value="VACUOLAR PROTON ATPASES"/>
    <property type="match status" value="1"/>
</dbReference>
<name>A0ABQ8CFG8_BRANA</name>
<accession>A0ABQ8CFG8</accession>
<evidence type="ECO:0000256" key="6">
    <source>
        <dbReference type="ARBA" id="ARBA00023065"/>
    </source>
</evidence>
<evidence type="ECO:0000256" key="4">
    <source>
        <dbReference type="ARBA" id="ARBA00022692"/>
    </source>
</evidence>
<sequence>MVHRRRSSMAENGGGGRCPPMDLMRSEPMQLVQLIVPMESAHLTVSYLGDLGLVQFKDLNSEKSPFQRTYAAQIKRCGEMARKIRFFKDQMSKAGVLPKEMLGKENDIDLDDVEVKLGELEAELVEINANNDKLQRSYNELMEYKLVLEKAGEFFSSAHRSATAQQRETESPRASEDLLESPLLQEEKSIDASKQVKLGFLTGLVPREKSMVFERILFRATRGNVYIRQTVVEETVIDPNSGEKAEKNVFVVFYSGERAKSKILKICEAFGANRYPFSEDLRKQAQMITEVSGRLTELKTTIDAGLGHRNILLQTIGDKFELWSLKVRKEKAIYHTLNMLSLDVTKKCLVAEGWSPVFASKEIQEALERAAVDSNSQVGSIFQILRTKELPPTYFRTNKFTSAIQEIVDAYGVAKYQEANPGVFTIVTFPFLFAVMFGDWGHGICLLLATMYLIVREKKLASQKLGDIMEMAFGGRYVIMMMSLFSIYTGLIYNEFFSIPYPLFAPSAYDCRDASCSEATTIGLIKVRDTYPFGLDPVWHGTRSELPFLNSLKMKMSILLGVSQMNLGIIMSYFNARFFKSSVNIWFQFIPQMIFLNSLFGYLSVLIIIKWCTGSQADLYHVMIYMFLSPTDELGENQLFPHQKTVQLVLLFLALVSVPCMLLPKPFILKKQHEAFLHKGLVFLLPLLLVLNGFHIQRHQGQSYAPLEETDESLHVETSGGGHGHEEFEFSEIFVHQLIHTIEFVLGAVSNTASYLRLWALSLAHSELSSVFYEKVLLLAWGYNNWLILIVGIIVFVFATVGVLLVMETLSAFLHALRLHWVEFQNKFYEGDGYKFAPFSFILTASEDEQTFSDAGGAKFHRRRLRSIFHMSSLVPSQSFHYVSCFAVSQSLLDLGSSTLKKTFVVSARVLEITRTAFYTGGSRKSCTTTSLHHDPKKEGLSELHLATNSICASGASFHSFPLSEFGLHLSSRSVRTSIECSGSELLLKKAQSSGVLSVSGRRSPSSSLCKRGSVSLLGGCSTPIRQTITISSPPPCATDRYPGDEVLRSWRSSAARNFPIKLKSSEAADVSPNLSSTWARPKLFSRGISPVSISQSINFIERTRPRNCFAALVLFIPMISGGFTEALVRSRVPITPYMSVLKRFSSSWLPVVSSAPSSKTFLMRSVTSSAIKQMKLPKSLTVLLSCGAVCTGPEDATGFVSTIFRGVDWLSTSRFNVTMFQLSGGAVKFTLTHSSCSLNSLSIYLRGFSTSISYVVLSYCFASSARIVSSSKCNPEV</sequence>
<proteinExistence type="inferred from homology"/>
<feature type="region of interest" description="Disordered" evidence="9">
    <location>
        <begin position="1"/>
        <end position="21"/>
    </location>
</feature>
<protein>
    <recommendedName>
        <fullName evidence="13">V-type proton ATPase subunit a</fullName>
    </recommendedName>
</protein>
<keyword evidence="6" id="KW-0406">Ion transport</keyword>
<comment type="similarity">
    <text evidence="2">Belongs to the V-ATPase 116 kDa subunit family.</text>
</comment>
<feature type="transmembrane region" description="Helical" evidence="10">
    <location>
        <begin position="645"/>
        <end position="664"/>
    </location>
</feature>
<feature type="transmembrane region" description="Helical" evidence="10">
    <location>
        <begin position="476"/>
        <end position="493"/>
    </location>
</feature>
<dbReference type="InterPro" id="IPR002490">
    <property type="entry name" value="V-ATPase_116kDa_su"/>
</dbReference>
<evidence type="ECO:0000256" key="10">
    <source>
        <dbReference type="SAM" id="Phobius"/>
    </source>
</evidence>
<dbReference type="PANTHER" id="PTHR11629:SF102">
    <property type="entry name" value="V-TYPE PROTON ATPASE SUBUNIT A"/>
    <property type="match status" value="1"/>
</dbReference>
<dbReference type="Proteomes" id="UP000824890">
    <property type="component" value="Unassembled WGS sequence"/>
</dbReference>
<keyword evidence="5 10" id="KW-1133">Transmembrane helix</keyword>
<evidence type="ECO:0000256" key="5">
    <source>
        <dbReference type="ARBA" id="ARBA00022989"/>
    </source>
</evidence>
<dbReference type="Pfam" id="PF01496">
    <property type="entry name" value="V_ATPase_I"/>
    <property type="match status" value="1"/>
</dbReference>
<keyword evidence="7 10" id="KW-0472">Membrane</keyword>
<feature type="transmembrane region" description="Helical" evidence="10">
    <location>
        <begin position="586"/>
        <end position="609"/>
    </location>
</feature>
<dbReference type="EMBL" id="JAGKQM010000008">
    <property type="protein sequence ID" value="KAH0915839.1"/>
    <property type="molecule type" value="Genomic_DNA"/>
</dbReference>
<feature type="transmembrane region" description="Helical" evidence="10">
    <location>
        <begin position="556"/>
        <end position="574"/>
    </location>
</feature>
<evidence type="ECO:0000256" key="3">
    <source>
        <dbReference type="ARBA" id="ARBA00022448"/>
    </source>
</evidence>
<feature type="transmembrane region" description="Helical" evidence="10">
    <location>
        <begin position="786"/>
        <end position="807"/>
    </location>
</feature>
<organism evidence="11 12">
    <name type="scientific">Brassica napus</name>
    <name type="common">Rape</name>
    <dbReference type="NCBI Taxonomy" id="3708"/>
    <lineage>
        <taxon>Eukaryota</taxon>
        <taxon>Viridiplantae</taxon>
        <taxon>Streptophyta</taxon>
        <taxon>Embryophyta</taxon>
        <taxon>Tracheophyta</taxon>
        <taxon>Spermatophyta</taxon>
        <taxon>Magnoliopsida</taxon>
        <taxon>eudicotyledons</taxon>
        <taxon>Gunneridae</taxon>
        <taxon>Pentapetalae</taxon>
        <taxon>rosids</taxon>
        <taxon>malvids</taxon>
        <taxon>Brassicales</taxon>
        <taxon>Brassicaceae</taxon>
        <taxon>Brassiceae</taxon>
        <taxon>Brassica</taxon>
    </lineage>
</organism>
<comment type="caution">
    <text evidence="11">The sequence shown here is derived from an EMBL/GenBank/DDBJ whole genome shotgun (WGS) entry which is preliminary data.</text>
</comment>
<keyword evidence="8" id="KW-0175">Coiled coil</keyword>
<evidence type="ECO:0008006" key="13">
    <source>
        <dbReference type="Google" id="ProtNLM"/>
    </source>
</evidence>
<evidence type="ECO:0000313" key="12">
    <source>
        <dbReference type="Proteomes" id="UP000824890"/>
    </source>
</evidence>
<keyword evidence="4 10" id="KW-0812">Transmembrane</keyword>
<evidence type="ECO:0000256" key="2">
    <source>
        <dbReference type="ARBA" id="ARBA00009904"/>
    </source>
</evidence>
<gene>
    <name evidence="11" type="ORF">HID58_030285</name>
</gene>
<comment type="subcellular location">
    <subcellularLocation>
        <location evidence="1">Membrane</location>
        <topology evidence="1">Multi-pass membrane protein</topology>
    </subcellularLocation>
</comment>
<feature type="coiled-coil region" evidence="8">
    <location>
        <begin position="110"/>
        <end position="144"/>
    </location>
</feature>
<keyword evidence="12" id="KW-1185">Reference proteome</keyword>
<evidence type="ECO:0000256" key="7">
    <source>
        <dbReference type="ARBA" id="ARBA00023136"/>
    </source>
</evidence>
<evidence type="ECO:0000313" key="11">
    <source>
        <dbReference type="EMBL" id="KAH0915839.1"/>
    </source>
</evidence>
<evidence type="ECO:0000256" key="9">
    <source>
        <dbReference type="SAM" id="MobiDB-lite"/>
    </source>
</evidence>
<evidence type="ECO:0000256" key="8">
    <source>
        <dbReference type="SAM" id="Coils"/>
    </source>
</evidence>